<dbReference type="SUPFAM" id="SSF46689">
    <property type="entry name" value="Homeodomain-like"/>
    <property type="match status" value="2"/>
</dbReference>
<gene>
    <name evidence="4" type="ORF">GCM10011534_35990</name>
</gene>
<keyword evidence="1" id="KW-0805">Transcription regulation</keyword>
<dbReference type="InterPro" id="IPR029062">
    <property type="entry name" value="Class_I_gatase-like"/>
</dbReference>
<evidence type="ECO:0000259" key="3">
    <source>
        <dbReference type="PROSITE" id="PS01124"/>
    </source>
</evidence>
<dbReference type="CDD" id="cd03136">
    <property type="entry name" value="GATase1_AraC_ArgR_like"/>
    <property type="match status" value="1"/>
</dbReference>
<feature type="domain" description="HTH araC/xylS-type" evidence="3">
    <location>
        <begin position="220"/>
        <end position="318"/>
    </location>
</feature>
<organism evidence="4 5">
    <name type="scientific">Pseudooceanicola nanhaiensis</name>
    <dbReference type="NCBI Taxonomy" id="375761"/>
    <lineage>
        <taxon>Bacteria</taxon>
        <taxon>Pseudomonadati</taxon>
        <taxon>Pseudomonadota</taxon>
        <taxon>Alphaproteobacteria</taxon>
        <taxon>Rhodobacterales</taxon>
        <taxon>Paracoccaceae</taxon>
        <taxon>Pseudooceanicola</taxon>
    </lineage>
</organism>
<dbReference type="PROSITE" id="PS01124">
    <property type="entry name" value="HTH_ARAC_FAMILY_2"/>
    <property type="match status" value="1"/>
</dbReference>
<reference evidence="4" key="1">
    <citation type="journal article" date="2014" name="Int. J. Syst. Evol. Microbiol.">
        <title>Complete genome sequence of Corynebacterium casei LMG S-19264T (=DSM 44701T), isolated from a smear-ripened cheese.</title>
        <authorList>
            <consortium name="US DOE Joint Genome Institute (JGI-PGF)"/>
            <person name="Walter F."/>
            <person name="Albersmeier A."/>
            <person name="Kalinowski J."/>
            <person name="Ruckert C."/>
        </authorList>
    </citation>
    <scope>NUCLEOTIDE SEQUENCE</scope>
    <source>
        <strain evidence="4">CGMCC 1.6293</strain>
    </source>
</reference>
<dbReference type="PANTHER" id="PTHR43130">
    <property type="entry name" value="ARAC-FAMILY TRANSCRIPTIONAL REGULATOR"/>
    <property type="match status" value="1"/>
</dbReference>
<evidence type="ECO:0000313" key="5">
    <source>
        <dbReference type="Proteomes" id="UP000649829"/>
    </source>
</evidence>
<keyword evidence="5" id="KW-1185">Reference proteome</keyword>
<dbReference type="AlphaFoldDB" id="A0A917T502"/>
<dbReference type="InterPro" id="IPR018060">
    <property type="entry name" value="HTH_AraC"/>
</dbReference>
<dbReference type="SMART" id="SM00342">
    <property type="entry name" value="HTH_ARAC"/>
    <property type="match status" value="1"/>
</dbReference>
<dbReference type="GO" id="GO:0003700">
    <property type="term" value="F:DNA-binding transcription factor activity"/>
    <property type="evidence" value="ECO:0007669"/>
    <property type="project" value="InterPro"/>
</dbReference>
<evidence type="ECO:0000256" key="2">
    <source>
        <dbReference type="ARBA" id="ARBA00023163"/>
    </source>
</evidence>
<dbReference type="Gene3D" id="3.40.50.880">
    <property type="match status" value="1"/>
</dbReference>
<dbReference type="PANTHER" id="PTHR43130:SF3">
    <property type="entry name" value="HTH-TYPE TRANSCRIPTIONAL REGULATOR RV1931C"/>
    <property type="match status" value="1"/>
</dbReference>
<dbReference type="Gene3D" id="1.10.10.60">
    <property type="entry name" value="Homeodomain-like"/>
    <property type="match status" value="1"/>
</dbReference>
<dbReference type="EMBL" id="BMLF01000003">
    <property type="protein sequence ID" value="GGM10721.1"/>
    <property type="molecule type" value="Genomic_DNA"/>
</dbReference>
<evidence type="ECO:0000256" key="1">
    <source>
        <dbReference type="ARBA" id="ARBA00023015"/>
    </source>
</evidence>
<dbReference type="Proteomes" id="UP000649829">
    <property type="component" value="Unassembled WGS sequence"/>
</dbReference>
<protein>
    <submittedName>
        <fullName evidence="4">AraC family transcriptional regulator</fullName>
    </submittedName>
</protein>
<dbReference type="Pfam" id="PF01965">
    <property type="entry name" value="DJ-1_PfpI"/>
    <property type="match status" value="1"/>
</dbReference>
<dbReference type="GO" id="GO:0043565">
    <property type="term" value="F:sequence-specific DNA binding"/>
    <property type="evidence" value="ECO:0007669"/>
    <property type="project" value="InterPro"/>
</dbReference>
<comment type="caution">
    <text evidence="4">The sequence shown here is derived from an EMBL/GenBank/DDBJ whole genome shotgun (WGS) entry which is preliminary data.</text>
</comment>
<evidence type="ECO:0000313" key="4">
    <source>
        <dbReference type="EMBL" id="GGM10721.1"/>
    </source>
</evidence>
<dbReference type="InterPro" id="IPR002818">
    <property type="entry name" value="DJ-1/PfpI"/>
</dbReference>
<reference evidence="4" key="2">
    <citation type="submission" date="2020-09" db="EMBL/GenBank/DDBJ databases">
        <authorList>
            <person name="Sun Q."/>
            <person name="Zhou Y."/>
        </authorList>
    </citation>
    <scope>NUCLEOTIDE SEQUENCE</scope>
    <source>
        <strain evidence="4">CGMCC 1.6293</strain>
    </source>
</reference>
<accession>A0A917T502</accession>
<dbReference type="SUPFAM" id="SSF52317">
    <property type="entry name" value="Class I glutamine amidotransferase-like"/>
    <property type="match status" value="1"/>
</dbReference>
<dbReference type="InterPro" id="IPR052158">
    <property type="entry name" value="INH-QAR"/>
</dbReference>
<sequence length="328" mass="34949">MHDASYCLHMASEIPLRITFLLFDGFSNMVLANAVEPLRAACNLSGRGLFRWRIATLDGASVRSSSGLVLKAETPAAAAGAADMLVLVAGYGAREQAADPQVRRLVRAAARRAVSVVGLDMGAWILAAAGLMNGRRATVHWQELDAFAEEFLEVEAVARSHVIDRDRMSAGSATSAMSLILEVIRGAAGDALAYDVSTLFVYDSAEARRAESGALSPLLGRAVREMLKHIEEPLPLGAIAERAGVAPRTLDRMFSRELGVSAGSYYRSLRLGQAQTLAAETSLPVHAIAARTGFSSAATLSRAFRGQFGLTLTASRRRARAAARRQPA</sequence>
<name>A0A917T502_9RHOB</name>
<dbReference type="InterPro" id="IPR009057">
    <property type="entry name" value="Homeodomain-like_sf"/>
</dbReference>
<dbReference type="Pfam" id="PF12833">
    <property type="entry name" value="HTH_18"/>
    <property type="match status" value="1"/>
</dbReference>
<proteinExistence type="predicted"/>
<keyword evidence="2" id="KW-0804">Transcription</keyword>